<accession>A0A2H0UIC7</accession>
<dbReference type="AlphaFoldDB" id="A0A2H0UIC7"/>
<evidence type="ECO:0000313" key="1">
    <source>
        <dbReference type="EMBL" id="PIR86120.1"/>
    </source>
</evidence>
<feature type="non-terminal residue" evidence="1">
    <location>
        <position position="1"/>
    </location>
</feature>
<evidence type="ECO:0000313" key="2">
    <source>
        <dbReference type="Proteomes" id="UP000229612"/>
    </source>
</evidence>
<proteinExistence type="predicted"/>
<dbReference type="Proteomes" id="UP000229612">
    <property type="component" value="Unassembled WGS sequence"/>
</dbReference>
<gene>
    <name evidence="1" type="ORF">COU14_00700</name>
</gene>
<comment type="caution">
    <text evidence="1">The sequence shown here is derived from an EMBL/GenBank/DDBJ whole genome shotgun (WGS) entry which is preliminary data.</text>
</comment>
<organism evidence="1 2">
    <name type="scientific">Candidatus Kaiserbacteria bacterium CG10_big_fil_rev_8_21_14_0_10_44_10</name>
    <dbReference type="NCBI Taxonomy" id="1974606"/>
    <lineage>
        <taxon>Bacteria</taxon>
        <taxon>Candidatus Kaiseribacteriota</taxon>
    </lineage>
</organism>
<protein>
    <submittedName>
        <fullName evidence="1">Glutamate dehydrogenase</fullName>
    </submittedName>
</protein>
<reference evidence="2" key="1">
    <citation type="submission" date="2017-09" db="EMBL/GenBank/DDBJ databases">
        <title>Depth-based differentiation of microbial function through sediment-hosted aquifers and enrichment of novel symbionts in the deep terrestrial subsurface.</title>
        <authorList>
            <person name="Probst A.J."/>
            <person name="Ladd B."/>
            <person name="Jarett J.K."/>
            <person name="Geller-Mcgrath D.E."/>
            <person name="Sieber C.M.K."/>
            <person name="Emerson J.B."/>
            <person name="Anantharaman K."/>
            <person name="Thomas B.C."/>
            <person name="Malmstrom R."/>
            <person name="Stieglmeier M."/>
            <person name="Klingl A."/>
            <person name="Woyke T."/>
            <person name="Ryan C.M."/>
            <person name="Banfield J.F."/>
        </authorList>
    </citation>
    <scope>NUCLEOTIDE SEQUENCE [LARGE SCALE GENOMIC DNA]</scope>
</reference>
<sequence length="53" mass="6101">HWSEEVVLERLRETLVPQASTIYKNAEDSGVTMRVAAFRLALERLETSLKSLR</sequence>
<dbReference type="EMBL" id="PFBG01000008">
    <property type="protein sequence ID" value="PIR86120.1"/>
    <property type="molecule type" value="Genomic_DNA"/>
</dbReference>
<name>A0A2H0UIC7_9BACT</name>